<proteinExistence type="inferred from homology"/>
<name>A0A257LTJ5_UNCW3</name>
<sequence length="148" mass="16628">MMREERVTGGTRIIGRRGGRAPYIPTVGMGDIAFLLIIFFMLTTVFRAERGLRGVILPKAKAATRLPQRDIAHIWVDKDGVICINDKIVTIDAVYVLMERKVRINPNLIVSIEMDKNTKYGILADIFNKLQEARALKVNFATIKEKGG</sequence>
<evidence type="ECO:0000256" key="6">
    <source>
        <dbReference type="ARBA" id="ARBA00023136"/>
    </source>
</evidence>
<evidence type="ECO:0000256" key="7">
    <source>
        <dbReference type="RuleBase" id="RU003879"/>
    </source>
</evidence>
<accession>A0A257LTJ5</accession>
<keyword evidence="7" id="KW-0653">Protein transport</keyword>
<feature type="transmembrane region" description="Helical" evidence="8">
    <location>
        <begin position="21"/>
        <end position="42"/>
    </location>
</feature>
<keyword evidence="7" id="KW-0813">Transport</keyword>
<comment type="caution">
    <text evidence="9">The sequence shown here is derived from an EMBL/GenBank/DDBJ whole genome shotgun (WGS) entry which is preliminary data.</text>
</comment>
<keyword evidence="5 8" id="KW-1133">Transmembrane helix</keyword>
<dbReference type="GO" id="GO:0022857">
    <property type="term" value="F:transmembrane transporter activity"/>
    <property type="evidence" value="ECO:0007669"/>
    <property type="project" value="InterPro"/>
</dbReference>
<evidence type="ECO:0000313" key="9">
    <source>
        <dbReference type="EMBL" id="OYV02924.1"/>
    </source>
</evidence>
<reference evidence="10" key="1">
    <citation type="submission" date="2017-07" db="EMBL/GenBank/DDBJ databases">
        <title>Novel pathways for hydrocarbon cycling and metabolic interdependencies in hydrothermal sediment communities.</title>
        <authorList>
            <person name="Dombrowski N."/>
            <person name="Seitz K."/>
            <person name="Teske A."/>
            <person name="Baker B."/>
        </authorList>
    </citation>
    <scope>NUCLEOTIDE SEQUENCE [LARGE SCALE GENOMIC DNA]</scope>
</reference>
<evidence type="ECO:0000256" key="4">
    <source>
        <dbReference type="ARBA" id="ARBA00022692"/>
    </source>
</evidence>
<dbReference type="PANTHER" id="PTHR30558">
    <property type="entry name" value="EXBD MEMBRANE COMPONENT OF PMF-DRIVEN MACROMOLECULE IMPORT SYSTEM"/>
    <property type="match status" value="1"/>
</dbReference>
<dbReference type="EMBL" id="NMUJ01000037">
    <property type="protein sequence ID" value="OYV02924.1"/>
    <property type="molecule type" value="Genomic_DNA"/>
</dbReference>
<evidence type="ECO:0000256" key="5">
    <source>
        <dbReference type="ARBA" id="ARBA00022989"/>
    </source>
</evidence>
<dbReference type="GO" id="GO:0005886">
    <property type="term" value="C:plasma membrane"/>
    <property type="evidence" value="ECO:0007669"/>
    <property type="project" value="UniProtKB-SubCell"/>
</dbReference>
<dbReference type="Proteomes" id="UP000216312">
    <property type="component" value="Unassembled WGS sequence"/>
</dbReference>
<comment type="similarity">
    <text evidence="2 7">Belongs to the ExbD/TolR family.</text>
</comment>
<dbReference type="AlphaFoldDB" id="A0A257LTJ5"/>
<organism evidence="9 10">
    <name type="scientific">candidate division WOR-3 bacterium 4484_18</name>
    <dbReference type="NCBI Taxonomy" id="2020626"/>
    <lineage>
        <taxon>Bacteria</taxon>
        <taxon>Bacteria division WOR-3</taxon>
    </lineage>
</organism>
<gene>
    <name evidence="9" type="ORF">CGW93_03265</name>
</gene>
<keyword evidence="4 7" id="KW-0812">Transmembrane</keyword>
<evidence type="ECO:0000256" key="3">
    <source>
        <dbReference type="ARBA" id="ARBA00022475"/>
    </source>
</evidence>
<evidence type="ECO:0000256" key="1">
    <source>
        <dbReference type="ARBA" id="ARBA00004162"/>
    </source>
</evidence>
<keyword evidence="6 8" id="KW-0472">Membrane</keyword>
<evidence type="ECO:0008006" key="11">
    <source>
        <dbReference type="Google" id="ProtNLM"/>
    </source>
</evidence>
<evidence type="ECO:0000313" key="10">
    <source>
        <dbReference type="Proteomes" id="UP000216312"/>
    </source>
</evidence>
<evidence type="ECO:0000256" key="8">
    <source>
        <dbReference type="SAM" id="Phobius"/>
    </source>
</evidence>
<evidence type="ECO:0000256" key="2">
    <source>
        <dbReference type="ARBA" id="ARBA00005811"/>
    </source>
</evidence>
<keyword evidence="3" id="KW-1003">Cell membrane</keyword>
<dbReference type="InterPro" id="IPR003400">
    <property type="entry name" value="ExbD"/>
</dbReference>
<protein>
    <recommendedName>
        <fullName evidence="11">Biopolymer transporter ExbD</fullName>
    </recommendedName>
</protein>
<dbReference type="Pfam" id="PF02472">
    <property type="entry name" value="ExbD"/>
    <property type="match status" value="1"/>
</dbReference>
<dbReference type="GO" id="GO:0015031">
    <property type="term" value="P:protein transport"/>
    <property type="evidence" value="ECO:0007669"/>
    <property type="project" value="UniProtKB-KW"/>
</dbReference>
<comment type="subcellular location">
    <subcellularLocation>
        <location evidence="1">Cell membrane</location>
        <topology evidence="1">Single-pass membrane protein</topology>
    </subcellularLocation>
    <subcellularLocation>
        <location evidence="7">Cell membrane</location>
        <topology evidence="7">Single-pass type II membrane protein</topology>
    </subcellularLocation>
</comment>
<dbReference type="PANTHER" id="PTHR30558:SF3">
    <property type="entry name" value="BIOPOLYMER TRANSPORT PROTEIN EXBD-RELATED"/>
    <property type="match status" value="1"/>
</dbReference>
<dbReference type="Gene3D" id="3.30.420.270">
    <property type="match status" value="1"/>
</dbReference>